<dbReference type="PROSITE" id="PS51257">
    <property type="entry name" value="PROKAR_LIPOPROTEIN"/>
    <property type="match status" value="1"/>
</dbReference>
<reference evidence="2 3" key="1">
    <citation type="submission" date="2021-05" db="EMBL/GenBank/DDBJ databases">
        <title>A Polyphasic approach of four new species of the genus Ohtaekwangia: Ohtaekwangia histidinii sp. nov., Ohtaekwangia cretensis sp. nov., Ohtaekwangia indiensis sp. nov., Ohtaekwangia reichenbachii sp. nov. from diverse environment.</title>
        <authorList>
            <person name="Octaviana S."/>
        </authorList>
    </citation>
    <scope>NUCLEOTIDE SEQUENCE [LARGE SCALE GENOMIC DNA]</scope>
    <source>
        <strain evidence="2 3">PWU5</strain>
    </source>
</reference>
<name>A0AAP2DY13_9BACT</name>
<proteinExistence type="predicted"/>
<protein>
    <submittedName>
        <fullName evidence="2">Uncharacterized protein</fullName>
    </submittedName>
</protein>
<dbReference type="AlphaFoldDB" id="A0AAP2DY13"/>
<evidence type="ECO:0000256" key="1">
    <source>
        <dbReference type="SAM" id="MobiDB-lite"/>
    </source>
</evidence>
<organism evidence="2 3">
    <name type="scientific">Dawidia cretensis</name>
    <dbReference type="NCBI Taxonomy" id="2782350"/>
    <lineage>
        <taxon>Bacteria</taxon>
        <taxon>Pseudomonadati</taxon>
        <taxon>Bacteroidota</taxon>
        <taxon>Cytophagia</taxon>
        <taxon>Cytophagales</taxon>
        <taxon>Chryseotaleaceae</taxon>
        <taxon>Dawidia</taxon>
    </lineage>
</organism>
<dbReference type="Proteomes" id="UP001319080">
    <property type="component" value="Unassembled WGS sequence"/>
</dbReference>
<sequence>MKNRTLMLTSLVITACSGGRGNDVIMEEAAHIHNETMAIAVLVEKAINNGEADSMNTISNDSIVHWRQLFEAWEGDVVEVPGNETHHTHAGGNHHHDHTPPDVTPEQMLEIQRTLAKRMYDLSRRIHP</sequence>
<feature type="region of interest" description="Disordered" evidence="1">
    <location>
        <begin position="82"/>
        <end position="104"/>
    </location>
</feature>
<dbReference type="RefSeq" id="WP_254083833.1">
    <property type="nucleotide sequence ID" value="NZ_JAHESE010000005.1"/>
</dbReference>
<evidence type="ECO:0000313" key="3">
    <source>
        <dbReference type="Proteomes" id="UP001319080"/>
    </source>
</evidence>
<keyword evidence="3" id="KW-1185">Reference proteome</keyword>
<accession>A0AAP2DY13</accession>
<comment type="caution">
    <text evidence="2">The sequence shown here is derived from an EMBL/GenBank/DDBJ whole genome shotgun (WGS) entry which is preliminary data.</text>
</comment>
<evidence type="ECO:0000313" key="2">
    <source>
        <dbReference type="EMBL" id="MBT1708243.1"/>
    </source>
</evidence>
<dbReference type="EMBL" id="JAHESE010000005">
    <property type="protein sequence ID" value="MBT1708243.1"/>
    <property type="molecule type" value="Genomic_DNA"/>
</dbReference>
<feature type="compositionally biased region" description="Basic residues" evidence="1">
    <location>
        <begin position="88"/>
        <end position="97"/>
    </location>
</feature>
<gene>
    <name evidence="2" type="ORF">KK062_08410</name>
</gene>